<dbReference type="PANTHER" id="PTHR42685:SF22">
    <property type="entry name" value="CONDITIONED MEDIUM FACTOR RECEPTOR 1"/>
    <property type="match status" value="1"/>
</dbReference>
<dbReference type="Gene3D" id="3.50.50.60">
    <property type="entry name" value="FAD/NAD(P)-binding domain"/>
    <property type="match status" value="1"/>
</dbReference>
<keyword evidence="2" id="KW-1185">Reference proteome</keyword>
<proteinExistence type="predicted"/>
<accession>A0A919Y7I1</accession>
<organism evidence="1 2">
    <name type="scientific">Paenibacillus apis</name>
    <dbReference type="NCBI Taxonomy" id="1792174"/>
    <lineage>
        <taxon>Bacteria</taxon>
        <taxon>Bacillati</taxon>
        <taxon>Bacillota</taxon>
        <taxon>Bacilli</taxon>
        <taxon>Bacillales</taxon>
        <taxon>Paenibacillaceae</taxon>
        <taxon>Paenibacillus</taxon>
    </lineage>
</organism>
<dbReference type="SUPFAM" id="SSF51905">
    <property type="entry name" value="FAD/NAD(P)-binding domain"/>
    <property type="match status" value="1"/>
</dbReference>
<name>A0A919Y7I1_9BACL</name>
<reference evidence="1" key="1">
    <citation type="submission" date="2021-03" db="EMBL/GenBank/DDBJ databases">
        <title>Antimicrobial resistance genes in bacteria isolated from Japanese honey, and their potential for conferring macrolide and lincosamide resistance in the American foulbrood pathogen Paenibacillus larvae.</title>
        <authorList>
            <person name="Okamoto M."/>
            <person name="Kumagai M."/>
            <person name="Kanamori H."/>
            <person name="Takamatsu D."/>
        </authorList>
    </citation>
    <scope>NUCLEOTIDE SEQUENCE</scope>
    <source>
        <strain evidence="1">J41TS4</strain>
    </source>
</reference>
<sequence length="366" mass="41840">MNHYDVAIIGLGPAGSILAQLLSKEFRVIAIDMKYTYDQGFQKPCGGLLSSDAQKALAELNLTLPKEVTVDPQIFAVKTIDQERELIRHYQRTYVNVDRHKFDLWLKSLIPGHVEVHDHSRCSAVERVDSGYQITFHENKIKHVITAKHLVGADGANSLVRRFLYPDKKIRTYMAIQQWFPEQHDSPFYSCIFDEKITDCYSWSISKDNHFIFGGAYLMDKPREQFDLQKERIQSIGFQFGEPIKTEACMVLRPSSFHDFSCGRDNAFLVGEAAGFISPSSLEGISSAINSARTLSEVLNARSLQPNKSYQFKTLPIQMKMYAKLLKCPFMYHPFLRQQILRSGVQSISMQPGHEKIRHSLRGSRI</sequence>
<gene>
    <name evidence="1" type="ORF">J41TS4_35030</name>
</gene>
<dbReference type="NCBIfam" id="NF008519">
    <property type="entry name" value="PRK11445.1"/>
    <property type="match status" value="1"/>
</dbReference>
<dbReference type="PANTHER" id="PTHR42685">
    <property type="entry name" value="GERANYLGERANYL DIPHOSPHATE REDUCTASE"/>
    <property type="match status" value="1"/>
</dbReference>
<dbReference type="InterPro" id="IPR050407">
    <property type="entry name" value="Geranylgeranyl_reductase"/>
</dbReference>
<comment type="caution">
    <text evidence="1">The sequence shown here is derived from an EMBL/GenBank/DDBJ whole genome shotgun (WGS) entry which is preliminary data.</text>
</comment>
<dbReference type="Proteomes" id="UP000678895">
    <property type="component" value="Unassembled WGS sequence"/>
</dbReference>
<evidence type="ECO:0000313" key="2">
    <source>
        <dbReference type="Proteomes" id="UP000678895"/>
    </source>
</evidence>
<dbReference type="RefSeq" id="WP_301629043.1">
    <property type="nucleotide sequence ID" value="NZ_BORS01000012.1"/>
</dbReference>
<dbReference type="AlphaFoldDB" id="A0A919Y7I1"/>
<dbReference type="InterPro" id="IPR036188">
    <property type="entry name" value="FAD/NAD-bd_sf"/>
</dbReference>
<dbReference type="PRINTS" id="PR00420">
    <property type="entry name" value="RNGMNOXGNASE"/>
</dbReference>
<dbReference type="EMBL" id="BORS01000012">
    <property type="protein sequence ID" value="GIO43745.1"/>
    <property type="molecule type" value="Genomic_DNA"/>
</dbReference>
<protein>
    <submittedName>
        <fullName evidence="1">Oxidoreductase</fullName>
    </submittedName>
</protein>
<evidence type="ECO:0000313" key="1">
    <source>
        <dbReference type="EMBL" id="GIO43745.1"/>
    </source>
</evidence>